<dbReference type="EMBL" id="OV170229">
    <property type="protein sequence ID" value="CAH0731727.1"/>
    <property type="molecule type" value="Genomic_DNA"/>
</dbReference>
<reference evidence="2" key="1">
    <citation type="submission" date="2021-12" db="EMBL/GenBank/DDBJ databases">
        <authorList>
            <person name="Martin H S."/>
        </authorList>
    </citation>
    <scope>NUCLEOTIDE SEQUENCE</scope>
</reference>
<organism evidence="2 3">
    <name type="scientific">Brenthis ino</name>
    <name type="common">lesser marbled fritillary</name>
    <dbReference type="NCBI Taxonomy" id="405034"/>
    <lineage>
        <taxon>Eukaryota</taxon>
        <taxon>Metazoa</taxon>
        <taxon>Ecdysozoa</taxon>
        <taxon>Arthropoda</taxon>
        <taxon>Hexapoda</taxon>
        <taxon>Insecta</taxon>
        <taxon>Pterygota</taxon>
        <taxon>Neoptera</taxon>
        <taxon>Endopterygota</taxon>
        <taxon>Lepidoptera</taxon>
        <taxon>Glossata</taxon>
        <taxon>Ditrysia</taxon>
        <taxon>Papilionoidea</taxon>
        <taxon>Nymphalidae</taxon>
        <taxon>Heliconiinae</taxon>
        <taxon>Argynnini</taxon>
        <taxon>Brenthis</taxon>
    </lineage>
</organism>
<name>A0A8J9WAU2_9NEOP</name>
<sequence>MLSNTSDSLEPLPPPPASGSATRVATLTPAAGTSGHSVRTKLAFIWSKFPATWRDVKQDARRKAAEAATAERAPRDIKRNAQINYLLAKHQSISEI</sequence>
<dbReference type="Proteomes" id="UP000838878">
    <property type="component" value="Chromosome 9"/>
</dbReference>
<protein>
    <submittedName>
        <fullName evidence="2">Uncharacterized protein</fullName>
    </submittedName>
</protein>
<evidence type="ECO:0000313" key="3">
    <source>
        <dbReference type="Proteomes" id="UP000838878"/>
    </source>
</evidence>
<proteinExistence type="predicted"/>
<evidence type="ECO:0000256" key="1">
    <source>
        <dbReference type="SAM" id="MobiDB-lite"/>
    </source>
</evidence>
<feature type="region of interest" description="Disordered" evidence="1">
    <location>
        <begin position="1"/>
        <end position="35"/>
    </location>
</feature>
<dbReference type="AlphaFoldDB" id="A0A8J9WAU2"/>
<keyword evidence="3" id="KW-1185">Reference proteome</keyword>
<accession>A0A8J9WAU2</accession>
<evidence type="ECO:0000313" key="2">
    <source>
        <dbReference type="EMBL" id="CAH0731727.1"/>
    </source>
</evidence>
<gene>
    <name evidence="2" type="ORF">BINO364_LOCUS16521</name>
</gene>
<feature type="non-terminal residue" evidence="2">
    <location>
        <position position="96"/>
    </location>
</feature>